<proteinExistence type="inferred from homology"/>
<dbReference type="AlphaFoldDB" id="A0A9P4MN87"/>
<evidence type="ECO:0000256" key="2">
    <source>
        <dbReference type="ARBA" id="ARBA00011245"/>
    </source>
</evidence>
<dbReference type="CDD" id="cd08249">
    <property type="entry name" value="enoyl_reductase_like"/>
    <property type="match status" value="1"/>
</dbReference>
<dbReference type="OrthoDB" id="9992527at2759"/>
<dbReference type="InterPro" id="IPR013154">
    <property type="entry name" value="ADH-like_N"/>
</dbReference>
<dbReference type="SUPFAM" id="SSF51735">
    <property type="entry name" value="NAD(P)-binding Rossmann-fold domains"/>
    <property type="match status" value="1"/>
</dbReference>
<dbReference type="InterPro" id="IPR011032">
    <property type="entry name" value="GroES-like_sf"/>
</dbReference>
<keyword evidence="3" id="KW-0560">Oxidoreductase</keyword>
<dbReference type="Pfam" id="PF00107">
    <property type="entry name" value="ADH_zinc_N"/>
    <property type="match status" value="1"/>
</dbReference>
<dbReference type="InterPro" id="IPR047122">
    <property type="entry name" value="Trans-enoyl_RdTase-like"/>
</dbReference>
<dbReference type="GO" id="GO:0016651">
    <property type="term" value="F:oxidoreductase activity, acting on NAD(P)H"/>
    <property type="evidence" value="ECO:0007669"/>
    <property type="project" value="InterPro"/>
</dbReference>
<evidence type="ECO:0000256" key="1">
    <source>
        <dbReference type="ARBA" id="ARBA00008072"/>
    </source>
</evidence>
<organism evidence="5 6">
    <name type="scientific">Myriangium duriaei CBS 260.36</name>
    <dbReference type="NCBI Taxonomy" id="1168546"/>
    <lineage>
        <taxon>Eukaryota</taxon>
        <taxon>Fungi</taxon>
        <taxon>Dikarya</taxon>
        <taxon>Ascomycota</taxon>
        <taxon>Pezizomycotina</taxon>
        <taxon>Dothideomycetes</taxon>
        <taxon>Dothideomycetidae</taxon>
        <taxon>Myriangiales</taxon>
        <taxon>Myriangiaceae</taxon>
        <taxon>Myriangium</taxon>
    </lineage>
</organism>
<dbReference type="PANTHER" id="PTHR45348">
    <property type="entry name" value="HYPOTHETICAL OXIDOREDUCTASE (EUROFUNG)"/>
    <property type="match status" value="1"/>
</dbReference>
<dbReference type="EMBL" id="ML996082">
    <property type="protein sequence ID" value="KAF2155984.1"/>
    <property type="molecule type" value="Genomic_DNA"/>
</dbReference>
<comment type="caution">
    <text evidence="5">The sequence shown here is derived from an EMBL/GenBank/DDBJ whole genome shotgun (WGS) entry which is preliminary data.</text>
</comment>
<dbReference type="InterPro" id="IPR020843">
    <property type="entry name" value="ER"/>
</dbReference>
<accession>A0A9P4MN87</accession>
<evidence type="ECO:0000256" key="3">
    <source>
        <dbReference type="ARBA" id="ARBA00023002"/>
    </source>
</evidence>
<comment type="subunit">
    <text evidence="2">Monomer.</text>
</comment>
<dbReference type="Gene3D" id="3.90.180.10">
    <property type="entry name" value="Medium-chain alcohol dehydrogenases, catalytic domain"/>
    <property type="match status" value="1"/>
</dbReference>
<comment type="similarity">
    <text evidence="1">Belongs to the zinc-containing alcohol dehydrogenase family.</text>
</comment>
<dbReference type="InterPro" id="IPR013149">
    <property type="entry name" value="ADH-like_C"/>
</dbReference>
<evidence type="ECO:0000313" key="6">
    <source>
        <dbReference type="Proteomes" id="UP000799439"/>
    </source>
</evidence>
<name>A0A9P4MN87_9PEZI</name>
<dbReference type="Proteomes" id="UP000799439">
    <property type="component" value="Unassembled WGS sequence"/>
</dbReference>
<dbReference type="InterPro" id="IPR036291">
    <property type="entry name" value="NAD(P)-bd_dom_sf"/>
</dbReference>
<dbReference type="SMART" id="SM00829">
    <property type="entry name" value="PKS_ER"/>
    <property type="match status" value="1"/>
</dbReference>
<evidence type="ECO:0000259" key="4">
    <source>
        <dbReference type="SMART" id="SM00829"/>
    </source>
</evidence>
<sequence>MAAHSAIVTVAPRAPLELTKAPTVAPETNEVLVKVEYSSAGPLELHQAEGGLLVTHPQILGDAVVGTVVRLGPDVKDLREGDRVFGFAFALPKQKSWQTYSTVEETMVGKLPDNITPEQAVVIPTNLVTAFHTLVTDLGLQLPWPKPDSYKPAVDKPVLIWGGSSSVGQYSIQVLKYYGYSHIAAVASKRQHDMLRSIGANRVFDYNDSDIVQQLQSLGDVPLIVDCIGSKDDSLAIIAKVAQSGSRVAIMLPVIVRHAADSSGPIYEMEVQNAAPWADGVEPRGVRTHQYADNKFHAEHLQKDVIPDLVSKGIIKPNKIKVVEGKNMLERAQKCIDLLRSKALSGEKLVWKLDDEELTL</sequence>
<protein>
    <submittedName>
        <fullName evidence="5">NAD(P)-binding protein</fullName>
    </submittedName>
</protein>
<gene>
    <name evidence="5" type="ORF">K461DRAFT_275047</name>
</gene>
<reference evidence="5" key="1">
    <citation type="journal article" date="2020" name="Stud. Mycol.">
        <title>101 Dothideomycetes genomes: a test case for predicting lifestyles and emergence of pathogens.</title>
        <authorList>
            <person name="Haridas S."/>
            <person name="Albert R."/>
            <person name="Binder M."/>
            <person name="Bloem J."/>
            <person name="Labutti K."/>
            <person name="Salamov A."/>
            <person name="Andreopoulos B."/>
            <person name="Baker S."/>
            <person name="Barry K."/>
            <person name="Bills G."/>
            <person name="Bluhm B."/>
            <person name="Cannon C."/>
            <person name="Castanera R."/>
            <person name="Culley D."/>
            <person name="Daum C."/>
            <person name="Ezra D."/>
            <person name="Gonzalez J."/>
            <person name="Henrissat B."/>
            <person name="Kuo A."/>
            <person name="Liang C."/>
            <person name="Lipzen A."/>
            <person name="Lutzoni F."/>
            <person name="Magnuson J."/>
            <person name="Mondo S."/>
            <person name="Nolan M."/>
            <person name="Ohm R."/>
            <person name="Pangilinan J."/>
            <person name="Park H.-J."/>
            <person name="Ramirez L."/>
            <person name="Alfaro M."/>
            <person name="Sun H."/>
            <person name="Tritt A."/>
            <person name="Yoshinaga Y."/>
            <person name="Zwiers L.-H."/>
            <person name="Turgeon B."/>
            <person name="Goodwin S."/>
            <person name="Spatafora J."/>
            <person name="Crous P."/>
            <person name="Grigoriev I."/>
        </authorList>
    </citation>
    <scope>NUCLEOTIDE SEQUENCE</scope>
    <source>
        <strain evidence="5">CBS 260.36</strain>
    </source>
</reference>
<dbReference type="Gene3D" id="3.40.50.720">
    <property type="entry name" value="NAD(P)-binding Rossmann-like Domain"/>
    <property type="match status" value="1"/>
</dbReference>
<dbReference type="PANTHER" id="PTHR45348:SF3">
    <property type="entry name" value="ENOYL REDUCTASE (ER) DOMAIN-CONTAINING PROTEIN"/>
    <property type="match status" value="1"/>
</dbReference>
<dbReference type="SUPFAM" id="SSF50129">
    <property type="entry name" value="GroES-like"/>
    <property type="match status" value="1"/>
</dbReference>
<dbReference type="Pfam" id="PF08240">
    <property type="entry name" value="ADH_N"/>
    <property type="match status" value="1"/>
</dbReference>
<feature type="domain" description="Enoyl reductase (ER)" evidence="4">
    <location>
        <begin position="11"/>
        <end position="350"/>
    </location>
</feature>
<evidence type="ECO:0000313" key="5">
    <source>
        <dbReference type="EMBL" id="KAF2155984.1"/>
    </source>
</evidence>
<keyword evidence="6" id="KW-1185">Reference proteome</keyword>